<keyword evidence="1" id="KW-0472">Membrane</keyword>
<keyword evidence="1" id="KW-0812">Transmembrane</keyword>
<organism evidence="2 3">
    <name type="scientific">Pigmentiphaga aceris</name>
    <dbReference type="NCBI Taxonomy" id="1940612"/>
    <lineage>
        <taxon>Bacteria</taxon>
        <taxon>Pseudomonadati</taxon>
        <taxon>Pseudomonadota</taxon>
        <taxon>Betaproteobacteria</taxon>
        <taxon>Burkholderiales</taxon>
        <taxon>Alcaligenaceae</taxon>
        <taxon>Pigmentiphaga</taxon>
    </lineage>
</organism>
<accession>A0A5C0AR23</accession>
<dbReference type="EMBL" id="CP043046">
    <property type="protein sequence ID" value="QEI04508.1"/>
    <property type="molecule type" value="Genomic_DNA"/>
</dbReference>
<feature type="transmembrane region" description="Helical" evidence="1">
    <location>
        <begin position="57"/>
        <end position="78"/>
    </location>
</feature>
<reference evidence="2 3" key="1">
    <citation type="submission" date="2019-08" db="EMBL/GenBank/DDBJ databases">
        <title>Amphibian skin-associated Pigmentiphaga: genome sequence and occurrence across geography and hosts.</title>
        <authorList>
            <person name="Bletz M.C."/>
            <person name="Bunk B."/>
            <person name="Sproeer C."/>
            <person name="Biwer P."/>
            <person name="Reiter S."/>
            <person name="Rabemananjara F.C.E."/>
            <person name="Schulz S."/>
            <person name="Overmann J."/>
            <person name="Vences M."/>
        </authorList>
    </citation>
    <scope>NUCLEOTIDE SEQUENCE [LARGE SCALE GENOMIC DNA]</scope>
    <source>
        <strain evidence="2 3">Mada1488</strain>
    </source>
</reference>
<feature type="transmembrane region" description="Helical" evidence="1">
    <location>
        <begin position="33"/>
        <end position="50"/>
    </location>
</feature>
<gene>
    <name evidence="2" type="ORF">FXN63_00680</name>
</gene>
<evidence type="ECO:0000313" key="2">
    <source>
        <dbReference type="EMBL" id="QEI04508.1"/>
    </source>
</evidence>
<proteinExistence type="predicted"/>
<evidence type="ECO:0000256" key="1">
    <source>
        <dbReference type="SAM" id="Phobius"/>
    </source>
</evidence>
<dbReference type="Proteomes" id="UP000325161">
    <property type="component" value="Chromosome"/>
</dbReference>
<name>A0A5C0AR23_9BURK</name>
<evidence type="ECO:0000313" key="3">
    <source>
        <dbReference type="Proteomes" id="UP000325161"/>
    </source>
</evidence>
<dbReference type="RefSeq" id="WP_148811876.1">
    <property type="nucleotide sequence ID" value="NZ_CP043046.1"/>
</dbReference>
<protein>
    <submittedName>
        <fullName evidence="2">Uncharacterized protein</fullName>
    </submittedName>
</protein>
<keyword evidence="3" id="KW-1185">Reference proteome</keyword>
<dbReference type="AlphaFoldDB" id="A0A5C0AR23"/>
<dbReference type="KEGG" id="pacr:FXN63_00680"/>
<sequence>MKTINMRWVAAGIALVIGGAVFAELMDRGHEPIAGVVLALVLGSAGYGAWRAWQQGAWLPLGVMLVTPVSGVVLWMAVALQEALKAA</sequence>
<keyword evidence="1" id="KW-1133">Transmembrane helix</keyword>